<accession>A0A167GG11</accession>
<dbReference type="AlphaFoldDB" id="A0A167GG11"/>
<dbReference type="EMBL" id="KV417340">
    <property type="protein sequence ID" value="KZO90519.1"/>
    <property type="molecule type" value="Genomic_DNA"/>
</dbReference>
<gene>
    <name evidence="2" type="ORF">CALVIDRAFT_490342</name>
</gene>
<dbReference type="OrthoDB" id="3204049at2759"/>
<sequence>MSTPHQAHNIPWHLLASHLTLTRPSPQRPQLKSAELSASQKPTQDGDIAHFVRRFAAIIREFATTERGKHPAVLALKDLEDGKVLPDAFLGEPFGYRGTVKPEHQTVEYWKHLSSPHVVDDGALADLVKTLYMPSAPHVPSLLFLAQLPQEPLRKLRHVTYSNFFHYGTDRVYQDALMGHILLNVHLSLDLYGDAFEPNSTYDRVVRCITESQDYDGHMAPHRAFFGAGNEALQDLPRFKSYLKGCFWQLYTCEMILMEMDARRAREEGRQPRGLEWEKEIAICVASMFPGLPWPEWE</sequence>
<proteinExistence type="predicted"/>
<organism evidence="2 3">
    <name type="scientific">Calocera viscosa (strain TUFC12733)</name>
    <dbReference type="NCBI Taxonomy" id="1330018"/>
    <lineage>
        <taxon>Eukaryota</taxon>
        <taxon>Fungi</taxon>
        <taxon>Dikarya</taxon>
        <taxon>Basidiomycota</taxon>
        <taxon>Agaricomycotina</taxon>
        <taxon>Dacrymycetes</taxon>
        <taxon>Dacrymycetales</taxon>
        <taxon>Dacrymycetaceae</taxon>
        <taxon>Calocera</taxon>
    </lineage>
</organism>
<evidence type="ECO:0000313" key="3">
    <source>
        <dbReference type="Proteomes" id="UP000076738"/>
    </source>
</evidence>
<reference evidence="2 3" key="1">
    <citation type="journal article" date="2016" name="Mol. Biol. Evol.">
        <title>Comparative Genomics of Early-Diverging Mushroom-Forming Fungi Provides Insights into the Origins of Lignocellulose Decay Capabilities.</title>
        <authorList>
            <person name="Nagy L.G."/>
            <person name="Riley R."/>
            <person name="Tritt A."/>
            <person name="Adam C."/>
            <person name="Daum C."/>
            <person name="Floudas D."/>
            <person name="Sun H."/>
            <person name="Yadav J.S."/>
            <person name="Pangilinan J."/>
            <person name="Larsson K.H."/>
            <person name="Matsuura K."/>
            <person name="Barry K."/>
            <person name="Labutti K."/>
            <person name="Kuo R."/>
            <person name="Ohm R.A."/>
            <person name="Bhattacharya S.S."/>
            <person name="Shirouzu T."/>
            <person name="Yoshinaga Y."/>
            <person name="Martin F.M."/>
            <person name="Grigoriev I.V."/>
            <person name="Hibbett D.S."/>
        </authorList>
    </citation>
    <scope>NUCLEOTIDE SEQUENCE [LARGE SCALE GENOMIC DNA]</scope>
    <source>
        <strain evidence="2 3">TUFC12733</strain>
    </source>
</reference>
<feature type="region of interest" description="Disordered" evidence="1">
    <location>
        <begin position="23"/>
        <end position="43"/>
    </location>
</feature>
<evidence type="ECO:0000313" key="2">
    <source>
        <dbReference type="EMBL" id="KZO90519.1"/>
    </source>
</evidence>
<dbReference type="Proteomes" id="UP000076738">
    <property type="component" value="Unassembled WGS sequence"/>
</dbReference>
<name>A0A167GG11_CALVF</name>
<keyword evidence="3" id="KW-1185">Reference proteome</keyword>
<evidence type="ECO:0000256" key="1">
    <source>
        <dbReference type="SAM" id="MobiDB-lite"/>
    </source>
</evidence>
<protein>
    <submittedName>
        <fullName evidence="2">Uncharacterized protein</fullName>
    </submittedName>
</protein>